<accession>A0AAD9D4G8</accession>
<protein>
    <recommendedName>
        <fullName evidence="3">Prolyl 4-hydroxylase alpha subunit Fe(2+) 2OG dioxygenase domain-containing protein</fullName>
    </recommendedName>
</protein>
<proteinExistence type="predicted"/>
<dbReference type="AlphaFoldDB" id="A0AAD9D4G8"/>
<organism evidence="1 2">
    <name type="scientific">Skeletonema marinoi</name>
    <dbReference type="NCBI Taxonomy" id="267567"/>
    <lineage>
        <taxon>Eukaryota</taxon>
        <taxon>Sar</taxon>
        <taxon>Stramenopiles</taxon>
        <taxon>Ochrophyta</taxon>
        <taxon>Bacillariophyta</taxon>
        <taxon>Coscinodiscophyceae</taxon>
        <taxon>Thalassiosirophycidae</taxon>
        <taxon>Thalassiosirales</taxon>
        <taxon>Skeletonemataceae</taxon>
        <taxon>Skeletonema</taxon>
        <taxon>Skeletonema marinoi-dohrnii complex</taxon>
    </lineage>
</organism>
<reference evidence="1" key="1">
    <citation type="submission" date="2023-06" db="EMBL/GenBank/DDBJ databases">
        <title>Survivors Of The Sea: Transcriptome response of Skeletonema marinoi to long-term dormancy.</title>
        <authorList>
            <person name="Pinder M.I.M."/>
            <person name="Kourtchenko O."/>
            <person name="Robertson E.K."/>
            <person name="Larsson T."/>
            <person name="Maumus F."/>
            <person name="Osuna-Cruz C.M."/>
            <person name="Vancaester E."/>
            <person name="Stenow R."/>
            <person name="Vandepoele K."/>
            <person name="Ploug H."/>
            <person name="Bruchert V."/>
            <person name="Godhe A."/>
            <person name="Topel M."/>
        </authorList>
    </citation>
    <scope>NUCLEOTIDE SEQUENCE</scope>
    <source>
        <strain evidence="1">R05AC</strain>
    </source>
</reference>
<evidence type="ECO:0008006" key="3">
    <source>
        <dbReference type="Google" id="ProtNLM"/>
    </source>
</evidence>
<evidence type="ECO:0000313" key="1">
    <source>
        <dbReference type="EMBL" id="KAK1732615.1"/>
    </source>
</evidence>
<name>A0AAD9D4G8_9STRA</name>
<comment type="caution">
    <text evidence="1">The sequence shown here is derived from an EMBL/GenBank/DDBJ whole genome shotgun (WGS) entry which is preliminary data.</text>
</comment>
<dbReference type="Gene3D" id="2.60.120.620">
    <property type="entry name" value="q2cbj1_9rhob like domain"/>
    <property type="match status" value="1"/>
</dbReference>
<keyword evidence="2" id="KW-1185">Reference proteome</keyword>
<sequence>MELILGNVGDHTGYVLDNALSSDYMSKLQNLRTSLPIDKEKKKTAAARRFLCAEDELEWIRVGLVAAIRKGLSESSDEESFCCGDSNDHDSEEIIIRVLPWMRFLEYTTPNGSLGPHTDALIRCKETDIWSTHTLLVFCSDCEMGGETTLLPEDAKTTRLRKKKLQKANDAAAEVRLAMARINTACDGQQNSADDGSNEKKLARLQTTLQTIEENIATMNKEAAKPCFPVKPKCGRILFFPHECPHEGRPTVSVPKIFLRAELILKRK</sequence>
<dbReference type="EMBL" id="JATAAI010000062">
    <property type="protein sequence ID" value="KAK1732615.1"/>
    <property type="molecule type" value="Genomic_DNA"/>
</dbReference>
<evidence type="ECO:0000313" key="2">
    <source>
        <dbReference type="Proteomes" id="UP001224775"/>
    </source>
</evidence>
<gene>
    <name evidence="1" type="ORF">QTG54_016676</name>
</gene>
<dbReference type="Proteomes" id="UP001224775">
    <property type="component" value="Unassembled WGS sequence"/>
</dbReference>